<evidence type="ECO:0000313" key="1">
    <source>
        <dbReference type="EMBL" id="RZS87177.1"/>
    </source>
</evidence>
<comment type="caution">
    <text evidence="1">The sequence shown here is derived from an EMBL/GenBank/DDBJ whole genome shotgun (WGS) entry which is preliminary data.</text>
</comment>
<gene>
    <name evidence="1" type="ORF">EV189_2601</name>
</gene>
<dbReference type="EMBL" id="SGXD01000003">
    <property type="protein sequence ID" value="RZS87177.1"/>
    <property type="molecule type" value="Genomic_DNA"/>
</dbReference>
<reference evidence="1 2" key="1">
    <citation type="submission" date="2019-02" db="EMBL/GenBank/DDBJ databases">
        <title>Genomic Encyclopedia of Type Strains, Phase IV (KMG-IV): sequencing the most valuable type-strain genomes for metagenomic binning, comparative biology and taxonomic classification.</title>
        <authorList>
            <person name="Goeker M."/>
        </authorList>
    </citation>
    <scope>NUCLEOTIDE SEQUENCE [LARGE SCALE GENOMIC DNA]</scope>
    <source>
        <strain evidence="1 2">DSM 45622</strain>
    </source>
</reference>
<sequence length="49" mass="5235">MRRTRTVWGRAAQGRMGILMDPSSTAARALMRFTVSARAGSPAARGGSR</sequence>
<organism evidence="1 2">
    <name type="scientific">Motilibacter rhizosphaerae</name>
    <dbReference type="NCBI Taxonomy" id="598652"/>
    <lineage>
        <taxon>Bacteria</taxon>
        <taxon>Bacillati</taxon>
        <taxon>Actinomycetota</taxon>
        <taxon>Actinomycetes</taxon>
        <taxon>Motilibacterales</taxon>
        <taxon>Motilibacteraceae</taxon>
        <taxon>Motilibacter</taxon>
    </lineage>
</organism>
<name>A0A4V2F4D0_9ACTN</name>
<protein>
    <submittedName>
        <fullName evidence="1">Uncharacterized protein</fullName>
    </submittedName>
</protein>
<proteinExistence type="predicted"/>
<accession>A0A4V2F4D0</accession>
<evidence type="ECO:0000313" key="2">
    <source>
        <dbReference type="Proteomes" id="UP000293638"/>
    </source>
</evidence>
<keyword evidence="2" id="KW-1185">Reference proteome</keyword>
<dbReference type="AlphaFoldDB" id="A0A4V2F4D0"/>
<dbReference type="Proteomes" id="UP000293638">
    <property type="component" value="Unassembled WGS sequence"/>
</dbReference>